<dbReference type="Proteomes" id="UP001567538">
    <property type="component" value="Unassembled WGS sequence"/>
</dbReference>
<accession>A0ABD1H2D9</accession>
<dbReference type="AlphaFoldDB" id="A0ABD1H2D9"/>
<reference evidence="2 3" key="1">
    <citation type="submission" date="2024-06" db="EMBL/GenBank/DDBJ databases">
        <title>A chromosome level genome sequence of Diviner's sage (Salvia divinorum).</title>
        <authorList>
            <person name="Ford S.A."/>
            <person name="Ro D.-K."/>
            <person name="Ness R.W."/>
            <person name="Phillips M.A."/>
        </authorList>
    </citation>
    <scope>NUCLEOTIDE SEQUENCE [LARGE SCALE GENOMIC DNA]</scope>
    <source>
        <strain evidence="2">SAF-2024a</strain>
        <tissue evidence="2">Leaf</tissue>
    </source>
</reference>
<feature type="region of interest" description="Disordered" evidence="1">
    <location>
        <begin position="50"/>
        <end position="91"/>
    </location>
</feature>
<organism evidence="2 3">
    <name type="scientific">Salvia divinorum</name>
    <name type="common">Maria pastora</name>
    <name type="synonym">Diviner's sage</name>
    <dbReference type="NCBI Taxonomy" id="28513"/>
    <lineage>
        <taxon>Eukaryota</taxon>
        <taxon>Viridiplantae</taxon>
        <taxon>Streptophyta</taxon>
        <taxon>Embryophyta</taxon>
        <taxon>Tracheophyta</taxon>
        <taxon>Spermatophyta</taxon>
        <taxon>Magnoliopsida</taxon>
        <taxon>eudicotyledons</taxon>
        <taxon>Gunneridae</taxon>
        <taxon>Pentapetalae</taxon>
        <taxon>asterids</taxon>
        <taxon>lamiids</taxon>
        <taxon>Lamiales</taxon>
        <taxon>Lamiaceae</taxon>
        <taxon>Nepetoideae</taxon>
        <taxon>Mentheae</taxon>
        <taxon>Salviinae</taxon>
        <taxon>Salvia</taxon>
        <taxon>Salvia subgen. Calosphace</taxon>
    </lineage>
</organism>
<proteinExistence type="predicted"/>
<evidence type="ECO:0000256" key="1">
    <source>
        <dbReference type="SAM" id="MobiDB-lite"/>
    </source>
</evidence>
<gene>
    <name evidence="2" type="ORF">AAHA92_18523</name>
</gene>
<dbReference type="EMBL" id="JBEAFC010000007">
    <property type="protein sequence ID" value="KAL1550579.1"/>
    <property type="molecule type" value="Genomic_DNA"/>
</dbReference>
<name>A0ABD1H2D9_SALDI</name>
<keyword evidence="3" id="KW-1185">Reference proteome</keyword>
<evidence type="ECO:0000313" key="3">
    <source>
        <dbReference type="Proteomes" id="UP001567538"/>
    </source>
</evidence>
<evidence type="ECO:0000313" key="2">
    <source>
        <dbReference type="EMBL" id="KAL1550579.1"/>
    </source>
</evidence>
<protein>
    <submittedName>
        <fullName evidence="2">Uncharacterized protein</fullName>
    </submittedName>
</protein>
<comment type="caution">
    <text evidence="2">The sequence shown here is derived from an EMBL/GenBank/DDBJ whole genome shotgun (WGS) entry which is preliminary data.</text>
</comment>
<sequence>MEARDLQIKASSEALKSMSPNAAFVVHRVLSLRSKLRNLLGSRTEICIDAQRHKEHSRANRLPSGSAPTASPPPSGGDRLPPPHRPLPSVE</sequence>